<reference evidence="13" key="2">
    <citation type="submission" date="2023-01" db="EMBL/GenBank/DDBJ databases">
        <authorList>
            <person name="Sun Q."/>
            <person name="Evtushenko L."/>
        </authorList>
    </citation>
    <scope>NUCLEOTIDE SEQUENCE</scope>
    <source>
        <strain evidence="13">VKM Ac-1321</strain>
    </source>
</reference>
<feature type="transmembrane region" description="Helical" evidence="11">
    <location>
        <begin position="66"/>
        <end position="87"/>
    </location>
</feature>
<keyword evidence="6 9" id="KW-0067">ATP-binding</keyword>
<dbReference type="NCBIfam" id="TIGR03924">
    <property type="entry name" value="T7SS_EccC_a"/>
    <property type="match status" value="1"/>
</dbReference>
<dbReference type="EMBL" id="BSFP01000027">
    <property type="protein sequence ID" value="GLL02861.1"/>
    <property type="molecule type" value="Genomic_DNA"/>
</dbReference>
<feature type="region of interest" description="Disordered" evidence="10">
    <location>
        <begin position="407"/>
        <end position="437"/>
    </location>
</feature>
<accession>A0A9W6NN26</accession>
<feature type="domain" description="FtsK" evidence="12">
    <location>
        <begin position="1098"/>
        <end position="1282"/>
    </location>
</feature>
<evidence type="ECO:0000256" key="9">
    <source>
        <dbReference type="PROSITE-ProRule" id="PRU00289"/>
    </source>
</evidence>
<gene>
    <name evidence="13" type="ORF">GCM10017581_046030</name>
</gene>
<keyword evidence="7 11" id="KW-1133">Transmembrane helix</keyword>
<evidence type="ECO:0000259" key="12">
    <source>
        <dbReference type="PROSITE" id="PS50901"/>
    </source>
</evidence>
<comment type="subcellular location">
    <subcellularLocation>
        <location evidence="1">Cell membrane</location>
        <topology evidence="1">Multi-pass membrane protein</topology>
    </subcellularLocation>
</comment>
<dbReference type="InterPro" id="IPR023837">
    <property type="entry name" value="EccCb-like_Actinobacteria"/>
</dbReference>
<dbReference type="Proteomes" id="UP001143480">
    <property type="component" value="Unassembled WGS sequence"/>
</dbReference>
<dbReference type="SMART" id="SM00382">
    <property type="entry name" value="AAA"/>
    <property type="match status" value="3"/>
</dbReference>
<dbReference type="PANTHER" id="PTHR22683">
    <property type="entry name" value="SPORULATION PROTEIN RELATED"/>
    <property type="match status" value="1"/>
</dbReference>
<feature type="binding site" evidence="9">
    <location>
        <begin position="830"/>
        <end position="837"/>
    </location>
    <ligand>
        <name>ATP</name>
        <dbReference type="ChEBI" id="CHEBI:30616"/>
    </ligand>
</feature>
<dbReference type="SUPFAM" id="SSF52540">
    <property type="entry name" value="P-loop containing nucleoside triphosphate hydrolases"/>
    <property type="match status" value="3"/>
</dbReference>
<dbReference type="InterPro" id="IPR002543">
    <property type="entry name" value="FtsK_dom"/>
</dbReference>
<dbReference type="Gene3D" id="3.40.50.300">
    <property type="entry name" value="P-loop containing nucleotide triphosphate hydrolases"/>
    <property type="match status" value="3"/>
</dbReference>
<evidence type="ECO:0000256" key="6">
    <source>
        <dbReference type="ARBA" id="ARBA00022840"/>
    </source>
</evidence>
<dbReference type="Pfam" id="PF01580">
    <property type="entry name" value="FtsK_SpoIIIE"/>
    <property type="match status" value="3"/>
</dbReference>
<feature type="binding site" evidence="9">
    <location>
        <begin position="479"/>
        <end position="486"/>
    </location>
    <ligand>
        <name>ATP</name>
        <dbReference type="ChEBI" id="CHEBI:30616"/>
    </ligand>
</feature>
<evidence type="ECO:0000256" key="11">
    <source>
        <dbReference type="SAM" id="Phobius"/>
    </source>
</evidence>
<keyword evidence="8 11" id="KW-0472">Membrane</keyword>
<dbReference type="RefSeq" id="WP_261962938.1">
    <property type="nucleotide sequence ID" value="NZ_BAAAXA010000003.1"/>
</dbReference>
<protein>
    <submittedName>
        <fullName evidence="13">Type VII secretion protein EccC</fullName>
    </submittedName>
</protein>
<keyword evidence="14" id="KW-1185">Reference proteome</keyword>
<dbReference type="InterPro" id="IPR003593">
    <property type="entry name" value="AAA+_ATPase"/>
</dbReference>
<organism evidence="13 14">
    <name type="scientific">Dactylosporangium matsuzakiense</name>
    <dbReference type="NCBI Taxonomy" id="53360"/>
    <lineage>
        <taxon>Bacteria</taxon>
        <taxon>Bacillati</taxon>
        <taxon>Actinomycetota</taxon>
        <taxon>Actinomycetes</taxon>
        <taxon>Micromonosporales</taxon>
        <taxon>Micromonosporaceae</taxon>
        <taxon>Dactylosporangium</taxon>
    </lineage>
</organism>
<sequence>MSTVLRRRPARRPEPEYPSGEVLLEPPPEVPAPTGRGWAQMLMMIPMLAGSGSMALMFAGQRGGPLAYMTGAMFGLSAIGMLASQLGQSAGPGRQEMLLARRNYMRHLAQRRRQVRRAGQKQRATQLYRYPDPDALWSIPAGQRLWERRPGDADFGMVRIALGPQDLATPLVPPASRPLEDLDPMCAVALRRFMTTYASVDDLPIVMALDGFARVYMQGDIEQTRGLARAIVAQAAAFHAPDDLIVAVCAAPATTAQWEWVKWLPHGLHPSRHDALGQLRLVSTNVPGLEAMLDDVLGARPRFNPVSGGERVGGPHLIVVLDGGDVLGSDHLMTEGGVEGVTVLDLSSPPPRLLDPTALVLSIEPGGVLSSSTFEGRAEVGQADRLSLAESEGLALQLAPLRLSAASRTEQRAGGVMDPSDLLEIGSPDEYDPQRHWVPRPQRDRLRVPIGWSPDGQLVELDLKESAQDGMGPHGLLIGATGSGKSELLRTLVLALAVTHSSEVLNFVLIDFKGGATFTKLDVLPHTSAVITNLEDELPLVDRMTDAINGELLRRQELLRKAGMFANQRDYEKARTAGAPLQPLPSLLIICDEFSELLTAKPDFIDMFVQIGRVGRSLGVHLLLASQRLEEGRLRGLDTHLSYRIGLRTFSAVESRIVLGDVAAFELPRAAGHGYLRNGTEPLVRFRAAYVSGVYRRDAAVAMSAAGGGPVVRDYVSGYVAPPVTEEPVVVPEDEHAVGDTFLDLLVDRMRGKGVPAHQVWLPPLAEPPTLDALLPARLVDPERGLTVQVPELQGSLHAVVGIVDRPLDQRRDPVWWELAGSAGHAVVVGGPGSGKSTVLRSLILSLALSHTPREAQFYCLDFGGGALGTLREVPHVGGVATRLDPGAVRRTVAELFVLLGERERRFTAAAVDSMATYRRARRAGQYADDPFGDVFLVIDGWSTIRSDFEDLEGTINELTNRGLTYGVHVIASATRWNDVRPAIRDLFGSRLELRLGDPGDSQLDRRAAMNVPDRTPGRGVVPGGLQFLGALPRLDGQPSTEDLADGVEKLVAEIRQAWPAAGAPPVRLLPATLPYESLPVTDRERSGLPIGIAEADLRPVWVDFDADPHFLLFGDSASGKSAFLRAFGQALIDRYELNEARMIVIDYRRSLLGAFDSKHLIGTGTSAQTAQTIITEVVSVLKARLPGPDVTIEQLRTRSWWKGPELYVLVDDYDLVAGGSTNPVTPLLEFLSQARDVGLHLILTRRTGGASRALYEPVLMRLRELGSPGVLLSGERDEGALLGNVRSSHQPPGRGYYVTRKAGGRLVQLAWRPPPS</sequence>
<feature type="binding site" evidence="9">
    <location>
        <begin position="1115"/>
        <end position="1122"/>
    </location>
    <ligand>
        <name>ATP</name>
        <dbReference type="ChEBI" id="CHEBI:30616"/>
    </ligand>
</feature>
<feature type="transmembrane region" description="Helical" evidence="11">
    <location>
        <begin position="38"/>
        <end position="59"/>
    </location>
</feature>
<feature type="region of interest" description="Disordered" evidence="10">
    <location>
        <begin position="1"/>
        <end position="29"/>
    </location>
</feature>
<dbReference type="NCBIfam" id="TIGR03925">
    <property type="entry name" value="T7SS_EccC_b"/>
    <property type="match status" value="1"/>
</dbReference>
<name>A0A9W6NN26_9ACTN</name>
<keyword evidence="3 11" id="KW-0812">Transmembrane</keyword>
<dbReference type="InterPro" id="IPR050206">
    <property type="entry name" value="FtsK/SpoIIIE/SftA"/>
</dbReference>
<dbReference type="PROSITE" id="PS50901">
    <property type="entry name" value="FTSK"/>
    <property type="match status" value="3"/>
</dbReference>
<evidence type="ECO:0000256" key="5">
    <source>
        <dbReference type="ARBA" id="ARBA00022741"/>
    </source>
</evidence>
<dbReference type="GO" id="GO:0003677">
    <property type="term" value="F:DNA binding"/>
    <property type="evidence" value="ECO:0007669"/>
    <property type="project" value="InterPro"/>
</dbReference>
<dbReference type="PANTHER" id="PTHR22683:SF1">
    <property type="entry name" value="TYPE VII SECRETION SYSTEM PROTEIN ESSC"/>
    <property type="match status" value="1"/>
</dbReference>
<dbReference type="InterPro" id="IPR023836">
    <property type="entry name" value="EccCa-like_Actinobacteria"/>
</dbReference>
<evidence type="ECO:0000256" key="1">
    <source>
        <dbReference type="ARBA" id="ARBA00004651"/>
    </source>
</evidence>
<evidence type="ECO:0000256" key="8">
    <source>
        <dbReference type="ARBA" id="ARBA00023136"/>
    </source>
</evidence>
<evidence type="ECO:0000256" key="7">
    <source>
        <dbReference type="ARBA" id="ARBA00022989"/>
    </source>
</evidence>
<keyword evidence="2" id="KW-1003">Cell membrane</keyword>
<evidence type="ECO:0000256" key="3">
    <source>
        <dbReference type="ARBA" id="ARBA00022692"/>
    </source>
</evidence>
<comment type="caution">
    <text evidence="13">The sequence shown here is derived from an EMBL/GenBank/DDBJ whole genome shotgun (WGS) entry which is preliminary data.</text>
</comment>
<reference evidence="13" key="1">
    <citation type="journal article" date="2014" name="Int. J. Syst. Evol. Microbiol.">
        <title>Complete genome sequence of Corynebacterium casei LMG S-19264T (=DSM 44701T), isolated from a smear-ripened cheese.</title>
        <authorList>
            <consortium name="US DOE Joint Genome Institute (JGI-PGF)"/>
            <person name="Walter F."/>
            <person name="Albersmeier A."/>
            <person name="Kalinowski J."/>
            <person name="Ruckert C."/>
        </authorList>
    </citation>
    <scope>NUCLEOTIDE SEQUENCE</scope>
    <source>
        <strain evidence="13">VKM Ac-1321</strain>
    </source>
</reference>
<proteinExistence type="predicted"/>
<evidence type="ECO:0000256" key="10">
    <source>
        <dbReference type="SAM" id="MobiDB-lite"/>
    </source>
</evidence>
<evidence type="ECO:0000256" key="4">
    <source>
        <dbReference type="ARBA" id="ARBA00022737"/>
    </source>
</evidence>
<dbReference type="GO" id="GO:0005524">
    <property type="term" value="F:ATP binding"/>
    <property type="evidence" value="ECO:0007669"/>
    <property type="project" value="UniProtKB-UniRule"/>
</dbReference>
<feature type="domain" description="FtsK" evidence="12">
    <location>
        <begin position="812"/>
        <end position="1003"/>
    </location>
</feature>
<keyword evidence="4" id="KW-0677">Repeat</keyword>
<evidence type="ECO:0000313" key="13">
    <source>
        <dbReference type="EMBL" id="GLL02861.1"/>
    </source>
</evidence>
<keyword evidence="5 9" id="KW-0547">Nucleotide-binding</keyword>
<evidence type="ECO:0000313" key="14">
    <source>
        <dbReference type="Proteomes" id="UP001143480"/>
    </source>
</evidence>
<feature type="domain" description="FtsK" evidence="12">
    <location>
        <begin position="456"/>
        <end position="656"/>
    </location>
</feature>
<evidence type="ECO:0000256" key="2">
    <source>
        <dbReference type="ARBA" id="ARBA00022475"/>
    </source>
</evidence>
<dbReference type="GO" id="GO:0005886">
    <property type="term" value="C:plasma membrane"/>
    <property type="evidence" value="ECO:0007669"/>
    <property type="project" value="UniProtKB-SubCell"/>
</dbReference>
<feature type="compositionally biased region" description="Basic residues" evidence="10">
    <location>
        <begin position="1"/>
        <end position="10"/>
    </location>
</feature>
<dbReference type="InterPro" id="IPR027417">
    <property type="entry name" value="P-loop_NTPase"/>
</dbReference>